<reference evidence="3 4" key="1">
    <citation type="submission" date="2024-04" db="EMBL/GenBank/DDBJ databases">
        <title>Okeanomitos corallinicola gen. &amp; sp. nov. (Nostocales, Cyanobacteria), a new toxic marine heterocyst-forming cyanobacterium from a coral reef.</title>
        <authorList>
            <person name="Li H."/>
            <person name="Li R."/>
            <person name="Kang J."/>
            <person name="Hii K.S."/>
            <person name="Mohamed H.F."/>
            <person name="Xu X."/>
            <person name="Luo Z."/>
        </authorList>
    </citation>
    <scope>NUCLEOTIDE SEQUENCE [LARGE SCALE GENOMIC DNA]</scope>
    <source>
        <strain evidence="3 4">TIOX110</strain>
    </source>
</reference>
<organism evidence="3 4">
    <name type="scientific">Okeanomitos corallinicola TIOX110</name>
    <dbReference type="NCBI Taxonomy" id="3133117"/>
    <lineage>
        <taxon>Bacteria</taxon>
        <taxon>Bacillati</taxon>
        <taxon>Cyanobacteriota</taxon>
        <taxon>Cyanophyceae</taxon>
        <taxon>Nostocales</taxon>
        <taxon>Aphanizomenonaceae</taxon>
        <taxon>Okeanomitos</taxon>
    </lineage>
</organism>
<sequence length="219" mass="24269">MLPPKKRQPGEYIRKLGEQRQQSAILRYALAGGVFVGTLFLVSIFSNSSVGIVLFLGGLTTSYYLYSNGQYLMKRAGDAQNGAKAETQVAALLLPLQRQGWQVEYNLRIRKWGDADVVLYSPKGNWFVIDVKSHSGTKVYESGRLRKCYGRNTYDFQEGDLISKVKGQASEVKSLKNARWVTGMLCFTRGDVDIPGNNAGGVYVVTANNLVNTLLQLDS</sequence>
<dbReference type="RefSeq" id="WP_353930844.1">
    <property type="nucleotide sequence ID" value="NZ_CP150886.1"/>
</dbReference>
<dbReference type="SUPFAM" id="SSF52980">
    <property type="entry name" value="Restriction endonuclease-like"/>
    <property type="match status" value="1"/>
</dbReference>
<keyword evidence="1" id="KW-0472">Membrane</keyword>
<gene>
    <name evidence="3" type="ORF">WJM97_21665</name>
</gene>
<feature type="transmembrane region" description="Helical" evidence="1">
    <location>
        <begin position="50"/>
        <end position="66"/>
    </location>
</feature>
<keyword evidence="1" id="KW-0812">Transmembrane</keyword>
<evidence type="ECO:0000256" key="1">
    <source>
        <dbReference type="SAM" id="Phobius"/>
    </source>
</evidence>
<evidence type="ECO:0000313" key="3">
    <source>
        <dbReference type="EMBL" id="WZB87934.1"/>
    </source>
</evidence>
<dbReference type="Pfam" id="PF08378">
    <property type="entry name" value="NERD"/>
    <property type="match status" value="1"/>
</dbReference>
<feature type="domain" description="NERD" evidence="2">
    <location>
        <begin position="82"/>
        <end position="188"/>
    </location>
</feature>
<protein>
    <submittedName>
        <fullName evidence="3">Nuclease-related domain-containing protein</fullName>
    </submittedName>
</protein>
<dbReference type="InterPro" id="IPR011528">
    <property type="entry name" value="NERD"/>
</dbReference>
<accession>A0ABZ2URD7</accession>
<dbReference type="Proteomes" id="UP001483337">
    <property type="component" value="Chromosome"/>
</dbReference>
<proteinExistence type="predicted"/>
<dbReference type="EMBL" id="CP150886">
    <property type="protein sequence ID" value="WZB87934.1"/>
    <property type="molecule type" value="Genomic_DNA"/>
</dbReference>
<keyword evidence="4" id="KW-1185">Reference proteome</keyword>
<dbReference type="InterPro" id="IPR011335">
    <property type="entry name" value="Restrct_endonuc-II-like"/>
</dbReference>
<evidence type="ECO:0000313" key="4">
    <source>
        <dbReference type="Proteomes" id="UP001483337"/>
    </source>
</evidence>
<keyword evidence="1" id="KW-1133">Transmembrane helix</keyword>
<feature type="transmembrane region" description="Helical" evidence="1">
    <location>
        <begin position="24"/>
        <end position="44"/>
    </location>
</feature>
<evidence type="ECO:0000259" key="2">
    <source>
        <dbReference type="Pfam" id="PF08378"/>
    </source>
</evidence>
<name>A0ABZ2URD7_9CYAN</name>